<dbReference type="InterPro" id="IPR021109">
    <property type="entry name" value="Peptidase_aspartic_dom_sf"/>
</dbReference>
<protein>
    <recommendedName>
        <fullName evidence="3">Retrovirus-related Pol polyprotein from transposon opus</fullName>
    </recommendedName>
</protein>
<comment type="caution">
    <text evidence="1">The sequence shown here is derived from an EMBL/GenBank/DDBJ whole genome shotgun (WGS) entry which is preliminary data.</text>
</comment>
<dbReference type="Proteomes" id="UP000325315">
    <property type="component" value="Unassembled WGS sequence"/>
</dbReference>
<reference evidence="2" key="1">
    <citation type="journal article" date="2019" name="Plant Biotechnol. J.">
        <title>Genome sequencing of the Australian wild diploid species Gossypium australe highlights disease resistance and delayed gland morphogenesis.</title>
        <authorList>
            <person name="Cai Y."/>
            <person name="Cai X."/>
            <person name="Wang Q."/>
            <person name="Wang P."/>
            <person name="Zhang Y."/>
            <person name="Cai C."/>
            <person name="Xu Y."/>
            <person name="Wang K."/>
            <person name="Zhou Z."/>
            <person name="Wang C."/>
            <person name="Geng S."/>
            <person name="Li B."/>
            <person name="Dong Q."/>
            <person name="Hou Y."/>
            <person name="Wang H."/>
            <person name="Ai P."/>
            <person name="Liu Z."/>
            <person name="Yi F."/>
            <person name="Sun M."/>
            <person name="An G."/>
            <person name="Cheng J."/>
            <person name="Zhang Y."/>
            <person name="Shi Q."/>
            <person name="Xie Y."/>
            <person name="Shi X."/>
            <person name="Chang Y."/>
            <person name="Huang F."/>
            <person name="Chen Y."/>
            <person name="Hong S."/>
            <person name="Mi L."/>
            <person name="Sun Q."/>
            <person name="Zhang L."/>
            <person name="Zhou B."/>
            <person name="Peng R."/>
            <person name="Zhang X."/>
            <person name="Liu F."/>
        </authorList>
    </citation>
    <scope>NUCLEOTIDE SEQUENCE [LARGE SCALE GENOMIC DNA]</scope>
    <source>
        <strain evidence="2">cv. PA1801</strain>
    </source>
</reference>
<proteinExistence type="predicted"/>
<evidence type="ECO:0000313" key="1">
    <source>
        <dbReference type="EMBL" id="KAA3479778.1"/>
    </source>
</evidence>
<evidence type="ECO:0000313" key="2">
    <source>
        <dbReference type="Proteomes" id="UP000325315"/>
    </source>
</evidence>
<dbReference type="OrthoDB" id="674712at2759"/>
<name>A0A5B6WF25_9ROSI</name>
<accession>A0A5B6WF25</accession>
<dbReference type="AlphaFoldDB" id="A0A5B6WF25"/>
<dbReference type="CDD" id="cd00303">
    <property type="entry name" value="retropepsin_like"/>
    <property type="match status" value="1"/>
</dbReference>
<dbReference type="PANTHER" id="PTHR33067:SF39">
    <property type="entry name" value="TRANSCRIPTION FACTOR INTERACTOR AND REGULATOR CCHC(ZN) FAMILY"/>
    <property type="match status" value="1"/>
</dbReference>
<dbReference type="Gene3D" id="2.40.70.10">
    <property type="entry name" value="Acid Proteases"/>
    <property type="match status" value="1"/>
</dbReference>
<gene>
    <name evidence="1" type="ORF">EPI10_020263</name>
</gene>
<organism evidence="1 2">
    <name type="scientific">Gossypium australe</name>
    <dbReference type="NCBI Taxonomy" id="47621"/>
    <lineage>
        <taxon>Eukaryota</taxon>
        <taxon>Viridiplantae</taxon>
        <taxon>Streptophyta</taxon>
        <taxon>Embryophyta</taxon>
        <taxon>Tracheophyta</taxon>
        <taxon>Spermatophyta</taxon>
        <taxon>Magnoliopsida</taxon>
        <taxon>eudicotyledons</taxon>
        <taxon>Gunneridae</taxon>
        <taxon>Pentapetalae</taxon>
        <taxon>rosids</taxon>
        <taxon>malvids</taxon>
        <taxon>Malvales</taxon>
        <taxon>Malvaceae</taxon>
        <taxon>Malvoideae</taxon>
        <taxon>Gossypium</taxon>
    </lineage>
</organism>
<sequence>MKDLGSFTIPYKNGESYCGKALCDLGASIKLMPMSVFKKLGIGNVIPTTVTLQLPDQSLAHSKEKIKYVLVHVDKFIFPVDFIILDFEVDKEVSVILGRSFIATGTKLIDVQKVEDCSTIVELETLVSIEKECRRLFEDALEFEPLEDENCKENMALVEANLKGYARPVWFELEAWKYTQPKFSIEEPPELELKIILEEGEKVTIDGKMRLNPTMKEVVWKEVIKYLR</sequence>
<keyword evidence="2" id="KW-1185">Reference proteome</keyword>
<evidence type="ECO:0008006" key="3">
    <source>
        <dbReference type="Google" id="ProtNLM"/>
    </source>
</evidence>
<dbReference type="EMBL" id="SMMG02000003">
    <property type="protein sequence ID" value="KAA3479778.1"/>
    <property type="molecule type" value="Genomic_DNA"/>
</dbReference>
<dbReference type="PANTHER" id="PTHR33067">
    <property type="entry name" value="RNA-DIRECTED DNA POLYMERASE-RELATED"/>
    <property type="match status" value="1"/>
</dbReference>